<feature type="region of interest" description="Disordered" evidence="1">
    <location>
        <begin position="46"/>
        <end position="73"/>
    </location>
</feature>
<dbReference type="EMBL" id="GDJX01002995">
    <property type="protein sequence ID" value="JAT64941.1"/>
    <property type="molecule type" value="Transcribed_RNA"/>
</dbReference>
<accession>A0A1D1ZDP9</accession>
<feature type="compositionally biased region" description="Basic and acidic residues" evidence="1">
    <location>
        <begin position="485"/>
        <end position="497"/>
    </location>
</feature>
<feature type="region of interest" description="Disordered" evidence="1">
    <location>
        <begin position="296"/>
        <end position="367"/>
    </location>
</feature>
<evidence type="ECO:0000313" key="2">
    <source>
        <dbReference type="EMBL" id="JAT64941.1"/>
    </source>
</evidence>
<dbReference type="GO" id="GO:0005737">
    <property type="term" value="C:cytoplasm"/>
    <property type="evidence" value="ECO:0007669"/>
    <property type="project" value="TreeGrafter"/>
</dbReference>
<feature type="compositionally biased region" description="Polar residues" evidence="1">
    <location>
        <begin position="62"/>
        <end position="73"/>
    </location>
</feature>
<gene>
    <name evidence="2" type="ORF">g.110612</name>
</gene>
<sequence>AAWLEYFESKVLEQQEAARKGIPKPDASIASKGHLSVSDLLDFINPDQNTKDRDIQKKQQRAKISNKSIPEQSTEMADEMLHEVSCTAIHHEIELSANEKPKELQHEVSNKLDVIMPCEPTPFNVVTLDADSNERWQEAGSKGRSGHIAHRRFGSRKPSIPKLKINGAEATDLRDSEYKRKTMSSTLKTNSAMVRIASTDVSYAGKNQKISGVATDDEITTQAKTPEEETKLEHSPRSAIMARLTTIASKSISYKEVAVSPPGSVLKPTMEKLEEVNREPVDTENCANSEIQEVVDETRNEVELQEDTARENSDQDACLTDVEQSLHGAEKTTSDSDESQGSSNTEKPTEAKQNRSKLSASAPPFNPGSLLSMTHVYSSTVEGIYDAGTFHQAVSPQPMGIPPQSISSSVPCGPRSPLHYRTGFSFHRKQGNPNCQNTAIGGSGYNSPSVMNPHAAEFVPGKAWPRVGSTDVETEGQCPANESSEQNRHSVTRKDESCHAAEEVKAIAEKISDEPKVKINKGRSNCQKLQKSELARQILLSFIVQSVQDNLASPNRMGESFKDPENDNQQVHATVIGETKRSAFQSSGHGNDVTNQHKSGDVEGFTMVTRRRKSKQHFTNVSGLIAQQSICTSVS</sequence>
<organism evidence="2">
    <name type="scientific">Anthurium amnicola</name>
    <dbReference type="NCBI Taxonomy" id="1678845"/>
    <lineage>
        <taxon>Eukaryota</taxon>
        <taxon>Viridiplantae</taxon>
        <taxon>Streptophyta</taxon>
        <taxon>Embryophyta</taxon>
        <taxon>Tracheophyta</taxon>
        <taxon>Spermatophyta</taxon>
        <taxon>Magnoliopsida</taxon>
        <taxon>Liliopsida</taxon>
        <taxon>Araceae</taxon>
        <taxon>Pothoideae</taxon>
        <taxon>Potheae</taxon>
        <taxon>Anthurium</taxon>
    </lineage>
</organism>
<feature type="non-terminal residue" evidence="2">
    <location>
        <position position="1"/>
    </location>
</feature>
<dbReference type="AlphaFoldDB" id="A0A1D1ZDP9"/>
<dbReference type="PANTHER" id="PTHR12601">
    <property type="entry name" value="EUKARYOTIC TRANSLATION INITIATION FACTOR 3 SUBUNIT EIF-3"/>
    <property type="match status" value="1"/>
</dbReference>
<dbReference type="InterPro" id="IPR027523">
    <property type="entry name" value="CLU_prot"/>
</dbReference>
<feature type="compositionally biased region" description="Polar residues" evidence="1">
    <location>
        <begin position="582"/>
        <end position="597"/>
    </location>
</feature>
<feature type="region of interest" description="Disordered" evidence="1">
    <location>
        <begin position="469"/>
        <end position="497"/>
    </location>
</feature>
<feature type="region of interest" description="Disordered" evidence="1">
    <location>
        <begin position="581"/>
        <end position="600"/>
    </location>
</feature>
<protein>
    <submittedName>
        <fullName evidence="2">Uncharacterized protein</fullName>
    </submittedName>
</protein>
<feature type="compositionally biased region" description="Basic and acidic residues" evidence="1">
    <location>
        <begin position="296"/>
        <end position="313"/>
    </location>
</feature>
<reference evidence="2" key="1">
    <citation type="submission" date="2015-07" db="EMBL/GenBank/DDBJ databases">
        <title>Transcriptome Assembly of Anthurium amnicola.</title>
        <authorList>
            <person name="Suzuki J."/>
        </authorList>
    </citation>
    <scope>NUCLEOTIDE SEQUENCE</scope>
</reference>
<dbReference type="PANTHER" id="PTHR12601:SF45">
    <property type="entry name" value="PROTEIN REDUCED CHLOROPLAST COVERAGE 3"/>
    <property type="match status" value="1"/>
</dbReference>
<evidence type="ECO:0000256" key="1">
    <source>
        <dbReference type="SAM" id="MobiDB-lite"/>
    </source>
</evidence>
<proteinExistence type="predicted"/>
<name>A0A1D1ZDP9_9ARAE</name>